<dbReference type="CDD" id="cd13749">
    <property type="entry name" value="Zn-ribbon_TFIIS"/>
    <property type="match status" value="1"/>
</dbReference>
<evidence type="ECO:0000256" key="3">
    <source>
        <dbReference type="ARBA" id="ARBA00022833"/>
    </source>
</evidence>
<sequence length="320" mass="36515">MTKTEVLKFRLPNPETDVGMAILDHQDSKVPIINDSKGGGFEKDSGVPNRKRLIVKFRIPNPKAKTETIKVPLKNNIDDHHHQDSKPITKTSCYRERVREQLQEAFSRVSSETDESISPAINPVQVAVSVESAMFERIGWSNPIKKANYQSILFNLKDPKNPDLRRKVLLGEIKPETLVTMSAEEMASHKRQSENIQIQLKSLKRCMHDADEEEKATTDMFQCSRCRERKCTYYQMQTRSADEPMTTYVTCCKCSKRWKKSLDYETQYELGNLDLWDSNLFVSMSFIVAEKVERCVHDADEEDEATPPLTCSSAAGIAST</sequence>
<evidence type="ECO:0000259" key="8">
    <source>
        <dbReference type="PROSITE" id="PS51321"/>
    </source>
</evidence>
<dbReference type="SUPFAM" id="SSF46942">
    <property type="entry name" value="Elongation factor TFIIS domain 2"/>
    <property type="match status" value="1"/>
</dbReference>
<dbReference type="SUPFAM" id="SSF57783">
    <property type="entry name" value="Zinc beta-ribbon"/>
    <property type="match status" value="1"/>
</dbReference>
<dbReference type="AlphaFoldDB" id="A0AAW2CEA8"/>
<protein>
    <submittedName>
        <fullName evidence="9">Uncharacterized protein</fullName>
    </submittedName>
</protein>
<reference evidence="9 10" key="1">
    <citation type="submission" date="2024-01" db="EMBL/GenBank/DDBJ databases">
        <title>A telomere-to-telomere, gap-free genome of sweet tea (Lithocarpus litseifolius).</title>
        <authorList>
            <person name="Zhou J."/>
        </authorList>
    </citation>
    <scope>NUCLEOTIDE SEQUENCE [LARGE SCALE GENOMIC DNA]</scope>
    <source>
        <strain evidence="9">Zhou-2022a</strain>
        <tissue evidence="9">Leaf</tissue>
    </source>
</reference>
<dbReference type="PROSITE" id="PS00466">
    <property type="entry name" value="ZF_TFIIS_1"/>
    <property type="match status" value="1"/>
</dbReference>
<dbReference type="InterPro" id="IPR003618">
    <property type="entry name" value="TFIIS_cen_dom"/>
</dbReference>
<dbReference type="InterPro" id="IPR036575">
    <property type="entry name" value="TFIIS_cen_dom_sf"/>
</dbReference>
<dbReference type="GO" id="GO:0003676">
    <property type="term" value="F:nucleic acid binding"/>
    <property type="evidence" value="ECO:0007669"/>
    <property type="project" value="InterPro"/>
</dbReference>
<dbReference type="Gene3D" id="1.10.472.30">
    <property type="entry name" value="Transcription elongation factor S-II, central domain"/>
    <property type="match status" value="1"/>
</dbReference>
<dbReference type="PANTHER" id="PTHR11477:SF0">
    <property type="entry name" value="IP08861P-RELATED"/>
    <property type="match status" value="1"/>
</dbReference>
<organism evidence="9 10">
    <name type="scientific">Lithocarpus litseifolius</name>
    <dbReference type="NCBI Taxonomy" id="425828"/>
    <lineage>
        <taxon>Eukaryota</taxon>
        <taxon>Viridiplantae</taxon>
        <taxon>Streptophyta</taxon>
        <taxon>Embryophyta</taxon>
        <taxon>Tracheophyta</taxon>
        <taxon>Spermatophyta</taxon>
        <taxon>Magnoliopsida</taxon>
        <taxon>eudicotyledons</taxon>
        <taxon>Gunneridae</taxon>
        <taxon>Pentapetalae</taxon>
        <taxon>rosids</taxon>
        <taxon>fabids</taxon>
        <taxon>Fagales</taxon>
        <taxon>Fagaceae</taxon>
        <taxon>Lithocarpus</taxon>
    </lineage>
</organism>
<dbReference type="InterPro" id="IPR001222">
    <property type="entry name" value="Znf_TFIIS"/>
</dbReference>
<proteinExistence type="predicted"/>
<feature type="region of interest" description="Disordered" evidence="6">
    <location>
        <begin position="299"/>
        <end position="320"/>
    </location>
</feature>
<evidence type="ECO:0000256" key="6">
    <source>
        <dbReference type="SAM" id="MobiDB-lite"/>
    </source>
</evidence>
<dbReference type="Pfam" id="PF01096">
    <property type="entry name" value="Zn_ribbon_TFIIS"/>
    <property type="match status" value="1"/>
</dbReference>
<dbReference type="Proteomes" id="UP001459277">
    <property type="component" value="Unassembled WGS sequence"/>
</dbReference>
<evidence type="ECO:0000259" key="7">
    <source>
        <dbReference type="PROSITE" id="PS51133"/>
    </source>
</evidence>
<dbReference type="GO" id="GO:0008270">
    <property type="term" value="F:zinc ion binding"/>
    <property type="evidence" value="ECO:0007669"/>
    <property type="project" value="UniProtKB-KW"/>
</dbReference>
<accession>A0AAW2CEA8</accession>
<dbReference type="Pfam" id="PF07500">
    <property type="entry name" value="TFIIS_M"/>
    <property type="match status" value="1"/>
</dbReference>
<dbReference type="SMART" id="SM00440">
    <property type="entry name" value="ZnF_C2C2"/>
    <property type="match status" value="1"/>
</dbReference>
<dbReference type="EMBL" id="JAZDWU010000007">
    <property type="protein sequence ID" value="KAK9996368.1"/>
    <property type="molecule type" value="Genomic_DNA"/>
</dbReference>
<name>A0AAW2CEA8_9ROSI</name>
<keyword evidence="2 5" id="KW-0863">Zinc-finger</keyword>
<dbReference type="GO" id="GO:0005634">
    <property type="term" value="C:nucleus"/>
    <property type="evidence" value="ECO:0007669"/>
    <property type="project" value="TreeGrafter"/>
</dbReference>
<keyword evidence="3" id="KW-0862">Zinc</keyword>
<keyword evidence="4" id="KW-0539">Nucleus</keyword>
<dbReference type="PANTHER" id="PTHR11477">
    <property type="entry name" value="TRANSCRIPTION FACTOR S-II ZINC FINGER DOMAIN-CONTAINING PROTEIN"/>
    <property type="match status" value="1"/>
</dbReference>
<dbReference type="Gene3D" id="2.20.25.10">
    <property type="match status" value="1"/>
</dbReference>
<dbReference type="PROSITE" id="PS51321">
    <property type="entry name" value="TFIIS_CENTRAL"/>
    <property type="match status" value="1"/>
</dbReference>
<keyword evidence="1" id="KW-0479">Metal-binding</keyword>
<gene>
    <name evidence="9" type="ORF">SO802_021054</name>
</gene>
<evidence type="ECO:0000256" key="5">
    <source>
        <dbReference type="PROSITE-ProRule" id="PRU00472"/>
    </source>
</evidence>
<dbReference type="PROSITE" id="PS51133">
    <property type="entry name" value="ZF_TFIIS_2"/>
    <property type="match status" value="1"/>
</dbReference>
<feature type="domain" description="TFIIS-type" evidence="7">
    <location>
        <begin position="219"/>
        <end position="259"/>
    </location>
</feature>
<evidence type="ECO:0000256" key="4">
    <source>
        <dbReference type="ARBA" id="ARBA00023242"/>
    </source>
</evidence>
<keyword evidence="10" id="KW-1185">Reference proteome</keyword>
<evidence type="ECO:0000313" key="10">
    <source>
        <dbReference type="Proteomes" id="UP001459277"/>
    </source>
</evidence>
<dbReference type="GO" id="GO:0006351">
    <property type="term" value="P:DNA-templated transcription"/>
    <property type="evidence" value="ECO:0007669"/>
    <property type="project" value="InterPro"/>
</dbReference>
<evidence type="ECO:0000313" key="9">
    <source>
        <dbReference type="EMBL" id="KAK9996368.1"/>
    </source>
</evidence>
<dbReference type="SMART" id="SM00510">
    <property type="entry name" value="TFS2M"/>
    <property type="match status" value="1"/>
</dbReference>
<evidence type="ECO:0000256" key="2">
    <source>
        <dbReference type="ARBA" id="ARBA00022771"/>
    </source>
</evidence>
<comment type="caution">
    <text evidence="9">The sequence shown here is derived from an EMBL/GenBank/DDBJ whole genome shotgun (WGS) entry which is preliminary data.</text>
</comment>
<feature type="compositionally biased region" description="Polar residues" evidence="6">
    <location>
        <begin position="309"/>
        <end position="320"/>
    </location>
</feature>
<feature type="domain" description="TFIIS central" evidence="8">
    <location>
        <begin position="94"/>
        <end position="214"/>
    </location>
</feature>
<evidence type="ECO:0000256" key="1">
    <source>
        <dbReference type="ARBA" id="ARBA00022723"/>
    </source>
</evidence>